<proteinExistence type="predicted"/>
<dbReference type="Pfam" id="PF25431">
    <property type="entry name" value="zf-C17orf113"/>
    <property type="match status" value="1"/>
</dbReference>
<feature type="region of interest" description="Disordered" evidence="1">
    <location>
        <begin position="1"/>
        <end position="35"/>
    </location>
</feature>
<dbReference type="OrthoDB" id="5560627at2759"/>
<dbReference type="PANTHER" id="PTHR12460">
    <property type="entry name" value="CYCLIN-DEPENDENT KINASE INHIBITOR-RELATED PROTEIN"/>
    <property type="match status" value="1"/>
</dbReference>
<reference evidence="3" key="1">
    <citation type="submission" date="2022-07" db="EMBL/GenBank/DDBJ databases">
        <title>Phylogenomic reconstructions and comparative analyses of Kickxellomycotina fungi.</title>
        <authorList>
            <person name="Reynolds N.K."/>
            <person name="Stajich J.E."/>
            <person name="Barry K."/>
            <person name="Grigoriev I.V."/>
            <person name="Crous P."/>
            <person name="Smith M.E."/>
        </authorList>
    </citation>
    <scope>NUCLEOTIDE SEQUENCE</scope>
    <source>
        <strain evidence="3">NBRC 32514</strain>
    </source>
</reference>
<feature type="region of interest" description="Disordered" evidence="1">
    <location>
        <begin position="1557"/>
        <end position="1601"/>
    </location>
</feature>
<evidence type="ECO:0000256" key="1">
    <source>
        <dbReference type="SAM" id="MobiDB-lite"/>
    </source>
</evidence>
<dbReference type="InterPro" id="IPR006580">
    <property type="entry name" value="Znf_TTF"/>
</dbReference>
<feature type="domain" description="TTF-type" evidence="2">
    <location>
        <begin position="93"/>
        <end position="169"/>
    </location>
</feature>
<accession>A0A9W7XW11</accession>
<evidence type="ECO:0000313" key="3">
    <source>
        <dbReference type="EMBL" id="KAJ1719524.1"/>
    </source>
</evidence>
<dbReference type="PANTHER" id="PTHR12460:SF38">
    <property type="entry name" value="KINETOPLAST-ASSOCIATED PROTEIN-LIKE PROTEIN"/>
    <property type="match status" value="1"/>
</dbReference>
<dbReference type="SMART" id="SM00597">
    <property type="entry name" value="ZnF_TTF"/>
    <property type="match status" value="1"/>
</dbReference>
<dbReference type="EMBL" id="JANBOJ010000384">
    <property type="protein sequence ID" value="KAJ1719524.1"/>
    <property type="molecule type" value="Genomic_DNA"/>
</dbReference>
<feature type="region of interest" description="Disordered" evidence="1">
    <location>
        <begin position="1407"/>
        <end position="1467"/>
    </location>
</feature>
<feature type="compositionally biased region" description="Polar residues" evidence="1">
    <location>
        <begin position="230"/>
        <end position="239"/>
    </location>
</feature>
<feature type="compositionally biased region" description="Polar residues" evidence="1">
    <location>
        <begin position="14"/>
        <end position="31"/>
    </location>
</feature>
<gene>
    <name evidence="3" type="ORF">LPJ53_005728</name>
</gene>
<dbReference type="InterPro" id="IPR057456">
    <property type="entry name" value="Znf_C17orf113"/>
</dbReference>
<sequence>MGRGRGRGRGRGASASTTPKRQLANNSSSPTGALDVNGALSSETFNAAWVIRMEDLVERGAVAQLPGGRYQIDAGILEIGRSSITIGAAVGGDKRRFNLKWLYEYPWLRFEPNLNAMMCAMCKECKRANQFAKRGSRNFKTSALVDHSSSNDHQKSIAHLQYTPKDLLADDETGRNVALVFEDGMPDAAEAVSADTLDGSGANDRVVDRKMVAQPSASVDSYITADSITTIASRRTPTTEGVADESHHPSTSQHHSHHAHGRTLPPVPNAFAGSQTPGTSASATAATVDALSETGVHTIRKVSRETTNGSSGAQPDEKYAREFEHAVQALLQAMRLNLPISSVGELYRLQIQPTPLSDIGSSAASTNTNDSTELRLAGAYSNSAEAARTLQHVVSSEILSLVKDEVSQSPAFSVIIDEAPLREHNSLVAHVLLYLRYLRRDPTSERGLQVVTRFWRCMHLYHEYNGKLARRDATGLVIALLDRAKIDTSRLVCVSCERPVSREDEESERRRQPHVIHWHGLFTYANSLSPQVYEEITNRSDDFVRFAMTLMDLCLFMYSHPSRFAFLGIEFQEMLYKTLYEIFLGEGSLSTRLPISLTPSIVIAITRNISQIMATVVALAKTPGRVDAAAPGTGAIPDMGADVVGSTPRSPRQSLQIPLPVVDILVSSFGGLGSRKSVGRCPPADVLLTQLRDYSFLGCVHFMADILFQIKPVIDIASRSDMPTRALGKIAEPTSHTLDQRLRAYIGTVRDAIESITLMYGDDSGSTDEGGEVVSGEGADDEYHGFHLDEFMKLTDNSIKSSGGAECLFRTFAVANYHGATSQASLVELIRTVSSSILHDLHQRFCARDIATIQAMSDMWDPTQFPRTGAGARSFAEGAAEVLARHLSQNTAAHAESLQLTGVERSLSNMPLIDANAVADEWIEFKAEVHREAEDQLLRQHGRHAQSLQFSPGKIQLMYHDKLFPGGSLAPSRRRLRSVETTNEGTDTAHLSASAWSRFGNLAKLVTAWNVMPLALSTDLHHYRRLYERQLSRICREQAENKLQSINFDMGDSFSELLGRLALPQQQSKGRKVTVYDLLQNSKVEVETGYADSEKPVPGIELSGVTIEYFLRSIDAVTMALDHRLRLLSLDLNEAPLSVSSTPGACPRWLQNAMRGYWKLACRPPRSLNTRNAHGTRLRKHALSSATASIGTVGTGSAQTTNSVVGSGVLGSASTTSQMSDHMDANLSSAIASKQRSTASAPAAEFPNTSFSGIADNLQSLNMQSLSTFAEGSLATPSSILMSATAQPVGTNDISTLPLLEALLSGPNTAVPPPPGSAPASMAMASHINALRAQQQQQQHQHQHQSMMSGAAADDMALSMSTKRPYDARMPATASGAMGPSQPAMSIYGDIKPDGSTSMMANQLAMPPNKRMRPSDMQAADNGGVGSGYGFQQQHQHQHQQQYQPQYHQQRQQQQQQMVSSGAGSGQENELFGSAIVRLASDMGLDAVSTQALAASMSGQQSNQFMPHQQMQQRYAAQMAFASQAGVGIPHNLAASIAGPGTIPISATHSQQAMYQNNPHVGSTSLGQISDHDQQPAMNRQQQQQQAFDYRFQSYVPDQTK</sequence>
<organism evidence="3 4">
    <name type="scientific">Coemansia erecta</name>
    <dbReference type="NCBI Taxonomy" id="147472"/>
    <lineage>
        <taxon>Eukaryota</taxon>
        <taxon>Fungi</taxon>
        <taxon>Fungi incertae sedis</taxon>
        <taxon>Zoopagomycota</taxon>
        <taxon>Kickxellomycotina</taxon>
        <taxon>Kickxellomycetes</taxon>
        <taxon>Kickxellales</taxon>
        <taxon>Kickxellaceae</taxon>
        <taxon>Coemansia</taxon>
    </lineage>
</organism>
<feature type="compositionally biased region" description="Polar residues" evidence="1">
    <location>
        <begin position="1557"/>
        <end position="1568"/>
    </location>
</feature>
<dbReference type="Proteomes" id="UP001149813">
    <property type="component" value="Unassembled WGS sequence"/>
</dbReference>
<feature type="region of interest" description="Disordered" evidence="1">
    <location>
        <begin position="230"/>
        <end position="316"/>
    </location>
</feature>
<protein>
    <recommendedName>
        <fullName evidence="2">TTF-type domain-containing protein</fullName>
    </recommendedName>
</protein>
<feature type="compositionally biased region" description="Polar residues" evidence="1">
    <location>
        <begin position="1458"/>
        <end position="1467"/>
    </location>
</feature>
<feature type="compositionally biased region" description="Basic residues" evidence="1">
    <location>
        <begin position="1"/>
        <end position="10"/>
    </location>
</feature>
<comment type="caution">
    <text evidence="3">The sequence shown here is derived from an EMBL/GenBank/DDBJ whole genome shotgun (WGS) entry which is preliminary data.</text>
</comment>
<feature type="compositionally biased region" description="Low complexity" evidence="1">
    <location>
        <begin position="272"/>
        <end position="292"/>
    </location>
</feature>
<keyword evidence="4" id="KW-1185">Reference proteome</keyword>
<evidence type="ECO:0000259" key="2">
    <source>
        <dbReference type="SMART" id="SM00597"/>
    </source>
</evidence>
<name>A0A9W7XW11_9FUNG</name>
<feature type="compositionally biased region" description="Low complexity" evidence="1">
    <location>
        <begin position="1432"/>
        <end position="1457"/>
    </location>
</feature>
<evidence type="ECO:0000313" key="4">
    <source>
        <dbReference type="Proteomes" id="UP001149813"/>
    </source>
</evidence>